<feature type="domain" description="Cytochrome c" evidence="6">
    <location>
        <begin position="100"/>
        <end position="188"/>
    </location>
</feature>
<dbReference type="RefSeq" id="WP_121625251.1">
    <property type="nucleotide sequence ID" value="NZ_JACIIW010000002.1"/>
</dbReference>
<dbReference type="Proteomes" id="UP000269692">
    <property type="component" value="Unassembled WGS sequence"/>
</dbReference>
<comment type="caution">
    <text evidence="7">The sequence shown here is derived from an EMBL/GenBank/DDBJ whole genome shotgun (WGS) entry which is preliminary data.</text>
</comment>
<reference evidence="7 8" key="1">
    <citation type="submission" date="2018-10" db="EMBL/GenBank/DDBJ databases">
        <title>Xanthobacter tagetidis genome sequencing and assembly.</title>
        <authorList>
            <person name="Maclea K.S."/>
            <person name="Goen A.E."/>
            <person name="Fatima S.A."/>
        </authorList>
    </citation>
    <scope>NUCLEOTIDE SEQUENCE [LARGE SCALE GENOMIC DNA]</scope>
    <source>
        <strain evidence="7 8">ATCC 700314</strain>
    </source>
</reference>
<evidence type="ECO:0000256" key="5">
    <source>
        <dbReference type="SAM" id="SignalP"/>
    </source>
</evidence>
<protein>
    <submittedName>
        <fullName evidence="7">Cytochrome c</fullName>
    </submittedName>
</protein>
<proteinExistence type="predicted"/>
<dbReference type="PANTHER" id="PTHR35008">
    <property type="entry name" value="BLL4482 PROTEIN-RELATED"/>
    <property type="match status" value="1"/>
</dbReference>
<dbReference type="InterPro" id="IPR009056">
    <property type="entry name" value="Cyt_c-like_dom"/>
</dbReference>
<dbReference type="GO" id="GO:0046872">
    <property type="term" value="F:metal ion binding"/>
    <property type="evidence" value="ECO:0007669"/>
    <property type="project" value="UniProtKB-KW"/>
</dbReference>
<dbReference type="Pfam" id="PF00034">
    <property type="entry name" value="Cytochrom_C"/>
    <property type="match status" value="1"/>
</dbReference>
<evidence type="ECO:0000313" key="8">
    <source>
        <dbReference type="Proteomes" id="UP000269692"/>
    </source>
</evidence>
<dbReference type="PANTHER" id="PTHR35008:SF8">
    <property type="entry name" value="ALCOHOL DEHYDROGENASE CYTOCHROME C SUBUNIT"/>
    <property type="match status" value="1"/>
</dbReference>
<evidence type="ECO:0000256" key="2">
    <source>
        <dbReference type="ARBA" id="ARBA00022723"/>
    </source>
</evidence>
<name>A0A3L7A1K8_9HYPH</name>
<dbReference type="SUPFAM" id="SSF46626">
    <property type="entry name" value="Cytochrome c"/>
    <property type="match status" value="1"/>
</dbReference>
<dbReference type="AlphaFoldDB" id="A0A3L7A1K8"/>
<dbReference type="GO" id="GO:0009055">
    <property type="term" value="F:electron transfer activity"/>
    <property type="evidence" value="ECO:0007669"/>
    <property type="project" value="InterPro"/>
</dbReference>
<dbReference type="GO" id="GO:0020037">
    <property type="term" value="F:heme binding"/>
    <property type="evidence" value="ECO:0007669"/>
    <property type="project" value="InterPro"/>
</dbReference>
<evidence type="ECO:0000256" key="1">
    <source>
        <dbReference type="ARBA" id="ARBA00022617"/>
    </source>
</evidence>
<keyword evidence="8" id="KW-1185">Reference proteome</keyword>
<dbReference type="PROSITE" id="PS51007">
    <property type="entry name" value="CYTC"/>
    <property type="match status" value="1"/>
</dbReference>
<keyword evidence="3 4" id="KW-0408">Iron</keyword>
<dbReference type="EMBL" id="RCTF01000023">
    <property type="protein sequence ID" value="RLP73252.1"/>
    <property type="molecule type" value="Genomic_DNA"/>
</dbReference>
<evidence type="ECO:0000313" key="7">
    <source>
        <dbReference type="EMBL" id="RLP73252.1"/>
    </source>
</evidence>
<evidence type="ECO:0000259" key="6">
    <source>
        <dbReference type="PROSITE" id="PS51007"/>
    </source>
</evidence>
<keyword evidence="2 4" id="KW-0479">Metal-binding</keyword>
<sequence>MWKSAEALAVAIVMAGALAVAALPSHAELAPAAQKGEAGKKAQAKAEKGKAQQAVNAAAPAAAATAVKVAALGRPALAEEIAAWDIDVRPDGQGLPEGKGSVKEGEEVFLEQCAACHGEFGEGAGRWPVLAGGAGTLKSERPEKTIGSFWPDASTAYDYIHRAMPFGNGQSLTADQTYAIVAYLLNLNDVVKDDFVLSKENFAKVKLPNQPNFFDDDRETTEKAFWNANPCMKNCTGEVKVISRARILDVTPDGEQKGNLE</sequence>
<feature type="chain" id="PRO_5018067761" evidence="5">
    <location>
        <begin position="28"/>
        <end position="261"/>
    </location>
</feature>
<dbReference type="Gene3D" id="1.10.760.10">
    <property type="entry name" value="Cytochrome c-like domain"/>
    <property type="match status" value="1"/>
</dbReference>
<organism evidence="7 8">
    <name type="scientific">Xanthobacter tagetidis</name>
    <dbReference type="NCBI Taxonomy" id="60216"/>
    <lineage>
        <taxon>Bacteria</taxon>
        <taxon>Pseudomonadati</taxon>
        <taxon>Pseudomonadota</taxon>
        <taxon>Alphaproteobacteria</taxon>
        <taxon>Hyphomicrobiales</taxon>
        <taxon>Xanthobacteraceae</taxon>
        <taxon>Xanthobacter</taxon>
    </lineage>
</organism>
<keyword evidence="1 4" id="KW-0349">Heme</keyword>
<dbReference type="OrthoDB" id="9779283at2"/>
<accession>A0A3L7A1K8</accession>
<dbReference type="InterPro" id="IPR036909">
    <property type="entry name" value="Cyt_c-like_dom_sf"/>
</dbReference>
<gene>
    <name evidence="7" type="ORF">D9R14_20645</name>
</gene>
<dbReference type="InterPro" id="IPR051459">
    <property type="entry name" value="Cytochrome_c-type_DH"/>
</dbReference>
<keyword evidence="5" id="KW-0732">Signal</keyword>
<evidence type="ECO:0000256" key="4">
    <source>
        <dbReference type="PROSITE-ProRule" id="PRU00433"/>
    </source>
</evidence>
<feature type="signal peptide" evidence="5">
    <location>
        <begin position="1"/>
        <end position="27"/>
    </location>
</feature>
<evidence type="ECO:0000256" key="3">
    <source>
        <dbReference type="ARBA" id="ARBA00023004"/>
    </source>
</evidence>